<dbReference type="PANTHER" id="PTHR13288">
    <property type="entry name" value="SPLICING FACTOR 45 SPF45"/>
    <property type="match status" value="1"/>
</dbReference>
<dbReference type="AlphaFoldDB" id="A0A9P6FNJ5"/>
<sequence length="90" mass="10046">MVGPGEVDELLQEETAAECEKFGKVVRCLIFEVQKGKVPPEEAVRIFVKFATLPSAERALGELDGRFFGGRQVRGQFFDEKKFDALQLAP</sequence>
<evidence type="ECO:0000256" key="4">
    <source>
        <dbReference type="ARBA" id="ARBA00023187"/>
    </source>
</evidence>
<dbReference type="GO" id="GO:0045292">
    <property type="term" value="P:mRNA cis splicing, via spliceosome"/>
    <property type="evidence" value="ECO:0007669"/>
    <property type="project" value="InterPro"/>
</dbReference>
<keyword evidence="5" id="KW-0539">Nucleus</keyword>
<evidence type="ECO:0000256" key="3">
    <source>
        <dbReference type="ARBA" id="ARBA00022884"/>
    </source>
</evidence>
<dbReference type="InterPro" id="IPR040052">
    <property type="entry name" value="RBM17"/>
</dbReference>
<dbReference type="SMART" id="SM00361">
    <property type="entry name" value="RRM_1"/>
    <property type="match status" value="1"/>
</dbReference>
<dbReference type="SUPFAM" id="SSF54928">
    <property type="entry name" value="RNA-binding domain, RBD"/>
    <property type="match status" value="1"/>
</dbReference>
<dbReference type="FunFam" id="3.30.70.330:FF:000382">
    <property type="entry name" value="G-patch domain-containing protein"/>
    <property type="match status" value="1"/>
</dbReference>
<dbReference type="OrthoDB" id="5411533at2759"/>
<proteinExistence type="predicted"/>
<keyword evidence="2" id="KW-0507">mRNA processing</keyword>
<dbReference type="InterPro" id="IPR035979">
    <property type="entry name" value="RBD_domain_sf"/>
</dbReference>
<dbReference type="InterPro" id="IPR000504">
    <property type="entry name" value="RRM_dom"/>
</dbReference>
<dbReference type="InterPro" id="IPR012677">
    <property type="entry name" value="Nucleotide-bd_a/b_plait_sf"/>
</dbReference>
<evidence type="ECO:0000256" key="5">
    <source>
        <dbReference type="ARBA" id="ARBA00023242"/>
    </source>
</evidence>
<feature type="domain" description="RNA recognition motif" evidence="6">
    <location>
        <begin position="1"/>
        <end position="76"/>
    </location>
</feature>
<dbReference type="GO" id="GO:0003723">
    <property type="term" value="F:RNA binding"/>
    <property type="evidence" value="ECO:0007669"/>
    <property type="project" value="UniProtKB-KW"/>
</dbReference>
<dbReference type="Proteomes" id="UP000780801">
    <property type="component" value="Unassembled WGS sequence"/>
</dbReference>
<gene>
    <name evidence="7" type="ORF">BGW38_005016</name>
</gene>
<name>A0A9P6FNJ5_9FUNG</name>
<evidence type="ECO:0000313" key="7">
    <source>
        <dbReference type="EMBL" id="KAF9578940.1"/>
    </source>
</evidence>
<accession>A0A9P6FNJ5</accession>
<evidence type="ECO:0000256" key="2">
    <source>
        <dbReference type="ARBA" id="ARBA00022664"/>
    </source>
</evidence>
<protein>
    <recommendedName>
        <fullName evidence="6">RNA recognition motif domain-containing protein</fullName>
    </recommendedName>
</protein>
<dbReference type="InterPro" id="IPR003954">
    <property type="entry name" value="RRM_euk-type"/>
</dbReference>
<evidence type="ECO:0000313" key="8">
    <source>
        <dbReference type="Proteomes" id="UP000780801"/>
    </source>
</evidence>
<dbReference type="EMBL" id="JAABOA010003183">
    <property type="protein sequence ID" value="KAF9578940.1"/>
    <property type="molecule type" value="Genomic_DNA"/>
</dbReference>
<organism evidence="7 8">
    <name type="scientific">Lunasporangiospora selenospora</name>
    <dbReference type="NCBI Taxonomy" id="979761"/>
    <lineage>
        <taxon>Eukaryota</taxon>
        <taxon>Fungi</taxon>
        <taxon>Fungi incertae sedis</taxon>
        <taxon>Mucoromycota</taxon>
        <taxon>Mortierellomycotina</taxon>
        <taxon>Mortierellomycetes</taxon>
        <taxon>Mortierellales</taxon>
        <taxon>Mortierellaceae</taxon>
        <taxon>Lunasporangiospora</taxon>
    </lineage>
</organism>
<keyword evidence="4" id="KW-0508">mRNA splicing</keyword>
<comment type="subcellular location">
    <subcellularLocation>
        <location evidence="1">Nucleus</location>
    </subcellularLocation>
</comment>
<keyword evidence="3" id="KW-0694">RNA-binding</keyword>
<dbReference type="GO" id="GO:0071011">
    <property type="term" value="C:precatalytic spliceosome"/>
    <property type="evidence" value="ECO:0007669"/>
    <property type="project" value="TreeGrafter"/>
</dbReference>
<keyword evidence="8" id="KW-1185">Reference proteome</keyword>
<evidence type="ECO:0000256" key="1">
    <source>
        <dbReference type="ARBA" id="ARBA00004123"/>
    </source>
</evidence>
<dbReference type="PANTHER" id="PTHR13288:SF8">
    <property type="entry name" value="SPLICING FACTOR 45"/>
    <property type="match status" value="1"/>
</dbReference>
<reference evidence="7" key="1">
    <citation type="journal article" date="2020" name="Fungal Divers.">
        <title>Resolving the Mortierellaceae phylogeny through synthesis of multi-gene phylogenetics and phylogenomics.</title>
        <authorList>
            <person name="Vandepol N."/>
            <person name="Liber J."/>
            <person name="Desiro A."/>
            <person name="Na H."/>
            <person name="Kennedy M."/>
            <person name="Barry K."/>
            <person name="Grigoriev I.V."/>
            <person name="Miller A.N."/>
            <person name="O'Donnell K."/>
            <person name="Stajich J.E."/>
            <person name="Bonito G."/>
        </authorList>
    </citation>
    <scope>NUCLEOTIDE SEQUENCE</scope>
    <source>
        <strain evidence="7">KOD1015</strain>
    </source>
</reference>
<dbReference type="Gene3D" id="3.30.70.330">
    <property type="match status" value="1"/>
</dbReference>
<evidence type="ECO:0000259" key="6">
    <source>
        <dbReference type="SMART" id="SM00361"/>
    </source>
</evidence>
<dbReference type="Pfam" id="PF00076">
    <property type="entry name" value="RRM_1"/>
    <property type="match status" value="1"/>
</dbReference>
<comment type="caution">
    <text evidence="7">The sequence shown here is derived from an EMBL/GenBank/DDBJ whole genome shotgun (WGS) entry which is preliminary data.</text>
</comment>